<dbReference type="PANTHER" id="PTHR34853">
    <property type="match status" value="1"/>
</dbReference>
<dbReference type="Gene3D" id="3.40.50.1820">
    <property type="entry name" value="alpha/beta hydrolase"/>
    <property type="match status" value="1"/>
</dbReference>
<dbReference type="GO" id="GO:0016042">
    <property type="term" value="P:lipid catabolic process"/>
    <property type="evidence" value="ECO:0007669"/>
    <property type="project" value="InterPro"/>
</dbReference>
<reference evidence="1 2" key="1">
    <citation type="submission" date="2014-05" db="EMBL/GenBank/DDBJ databases">
        <title>Complete genome sequence of Corynebacterium marinum DSM 44953.</title>
        <authorList>
            <person name="Schaffert L."/>
            <person name="Albersmeier A."/>
            <person name="Kalinowski J."/>
            <person name="Ruckert C."/>
        </authorList>
    </citation>
    <scope>NUCLEOTIDE SEQUENCE [LARGE SCALE GENOMIC DNA]</scope>
    <source>
        <strain evidence="1 2">DSM 44953</strain>
    </source>
</reference>
<organism evidence="1 2">
    <name type="scientific">Corynebacterium marinum DSM 44953</name>
    <dbReference type="NCBI Taxonomy" id="1224162"/>
    <lineage>
        <taxon>Bacteria</taxon>
        <taxon>Bacillati</taxon>
        <taxon>Actinomycetota</taxon>
        <taxon>Actinomycetes</taxon>
        <taxon>Mycobacteriales</taxon>
        <taxon>Corynebacteriaceae</taxon>
        <taxon>Corynebacterium</taxon>
    </lineage>
</organism>
<sequence length="441" mass="47583">MGCVFTNRADDPRIHRSGVGEAAARAWLPLAHEVGRGAVRRLTGRDGSPRRPSFTEWDTEPSFDHATWVIGEKPGTLLASAPMRLLGTSGSANPATAWRIEYVTTDARGRTITATGAFLRSRRPWRGGPRPVVAFAPSTQGVAKHCDPSYSCSVGMSVSLDGPLDIVASYELPALTMLLAAGAHVVLTDYPRDPDFGWQLYCDHPSGGRALLDAVRAARPLGLPEDTPVGMWGFSQGGAAVGMALERADYAPDVRTRAAVVGAPPSRLNEVLTHLDGSLVTGVLSYAVAGLLVISPEIRAEILASLSREGMDHVLADTTTCAVSSVFTSGWRGTSRWTRSGVPLGELLDDLPHVAAEFDRRELGTAAPSVPVLLWGSRHDDVVPARQVRELRDAWRGQGAELTWLEDRTPRLPGRTGANHFGPYYRRLPGNVGWLIDQLRR</sequence>
<dbReference type="STRING" id="1224162.B840_06215"/>
<dbReference type="Gene3D" id="1.10.260.130">
    <property type="match status" value="1"/>
</dbReference>
<dbReference type="InterPro" id="IPR029058">
    <property type="entry name" value="AB_hydrolase_fold"/>
</dbReference>
<keyword evidence="2" id="KW-1185">Reference proteome</keyword>
<evidence type="ECO:0000313" key="2">
    <source>
        <dbReference type="Proteomes" id="UP000031928"/>
    </source>
</evidence>
<dbReference type="KEGG" id="cmq:B840_06215"/>
<dbReference type="AlphaFoldDB" id="A0A0B6TRI5"/>
<dbReference type="HOGENOM" id="CLU_029538_6_0_11"/>
<dbReference type="Proteomes" id="UP000031928">
    <property type="component" value="Chromosome"/>
</dbReference>
<dbReference type="Pfam" id="PF03583">
    <property type="entry name" value="LIP"/>
    <property type="match status" value="1"/>
</dbReference>
<name>A0A0B6TRI5_9CORY</name>
<dbReference type="InterPro" id="IPR005152">
    <property type="entry name" value="Lipase_secreted"/>
</dbReference>
<dbReference type="EMBL" id="CP007790">
    <property type="protein sequence ID" value="AJK68849.1"/>
    <property type="molecule type" value="Genomic_DNA"/>
</dbReference>
<dbReference type="SUPFAM" id="SSF53474">
    <property type="entry name" value="alpha/beta-Hydrolases"/>
    <property type="match status" value="1"/>
</dbReference>
<dbReference type="PANTHER" id="PTHR34853:SF1">
    <property type="entry name" value="LIPASE 5"/>
    <property type="match status" value="1"/>
</dbReference>
<evidence type="ECO:0000313" key="1">
    <source>
        <dbReference type="EMBL" id="AJK68849.1"/>
    </source>
</evidence>
<protein>
    <recommendedName>
        <fullName evidence="3">Triacylglycerol lipase</fullName>
    </recommendedName>
</protein>
<gene>
    <name evidence="1" type="ORF">B840_06215</name>
</gene>
<dbReference type="GO" id="GO:0004806">
    <property type="term" value="F:triacylglycerol lipase activity"/>
    <property type="evidence" value="ECO:0007669"/>
    <property type="project" value="InterPro"/>
</dbReference>
<proteinExistence type="predicted"/>
<accession>A0A0B6TRI5</accession>
<evidence type="ECO:0008006" key="3">
    <source>
        <dbReference type="Google" id="ProtNLM"/>
    </source>
</evidence>